<feature type="compositionally biased region" description="Acidic residues" evidence="1">
    <location>
        <begin position="65"/>
        <end position="76"/>
    </location>
</feature>
<dbReference type="Proteomes" id="UP001162164">
    <property type="component" value="Unassembled WGS sequence"/>
</dbReference>
<comment type="caution">
    <text evidence="2">The sequence shown here is derived from an EMBL/GenBank/DDBJ whole genome shotgun (WGS) entry which is preliminary data.</text>
</comment>
<evidence type="ECO:0000313" key="3">
    <source>
        <dbReference type="Proteomes" id="UP001162164"/>
    </source>
</evidence>
<evidence type="ECO:0000313" key="2">
    <source>
        <dbReference type="EMBL" id="KAJ8976622.1"/>
    </source>
</evidence>
<feature type="region of interest" description="Disordered" evidence="1">
    <location>
        <begin position="54"/>
        <end position="78"/>
    </location>
</feature>
<accession>A0ABQ9JG01</accession>
<proteinExistence type="predicted"/>
<evidence type="ECO:0000256" key="1">
    <source>
        <dbReference type="SAM" id="MobiDB-lite"/>
    </source>
</evidence>
<protein>
    <submittedName>
        <fullName evidence="2">Uncharacterized protein</fullName>
    </submittedName>
</protein>
<dbReference type="EMBL" id="JAPWTJ010000647">
    <property type="protein sequence ID" value="KAJ8976622.1"/>
    <property type="molecule type" value="Genomic_DNA"/>
</dbReference>
<keyword evidence="3" id="KW-1185">Reference proteome</keyword>
<name>A0ABQ9JG01_9CUCU</name>
<gene>
    <name evidence="2" type="ORF">NQ317_009714</name>
</gene>
<sequence length="125" mass="13863">MERYNPSVSILRDHHQTTHKSSTTEENLPIAVSTTTAITTTTTELITEKLKPNRLQTTKNTSYEIYDDDDTDEPAESETVVPVPNLITKQSTVTPVFEASGETVTEGISMARMTIEQALENCTDD</sequence>
<feature type="region of interest" description="Disordered" evidence="1">
    <location>
        <begin position="1"/>
        <end position="32"/>
    </location>
</feature>
<reference evidence="2" key="1">
    <citation type="journal article" date="2023" name="Insect Mol. Biol.">
        <title>Genome sequencing provides insights into the evolution of gene families encoding plant cell wall-degrading enzymes in longhorned beetles.</title>
        <authorList>
            <person name="Shin N.R."/>
            <person name="Okamura Y."/>
            <person name="Kirsch R."/>
            <person name="Pauchet Y."/>
        </authorList>
    </citation>
    <scope>NUCLEOTIDE SEQUENCE</scope>
    <source>
        <strain evidence="2">MMC_N1</strain>
    </source>
</reference>
<feature type="compositionally biased region" description="Polar residues" evidence="1">
    <location>
        <begin position="54"/>
        <end position="63"/>
    </location>
</feature>
<organism evidence="2 3">
    <name type="scientific">Molorchus minor</name>
    <dbReference type="NCBI Taxonomy" id="1323400"/>
    <lineage>
        <taxon>Eukaryota</taxon>
        <taxon>Metazoa</taxon>
        <taxon>Ecdysozoa</taxon>
        <taxon>Arthropoda</taxon>
        <taxon>Hexapoda</taxon>
        <taxon>Insecta</taxon>
        <taxon>Pterygota</taxon>
        <taxon>Neoptera</taxon>
        <taxon>Endopterygota</taxon>
        <taxon>Coleoptera</taxon>
        <taxon>Polyphaga</taxon>
        <taxon>Cucujiformia</taxon>
        <taxon>Chrysomeloidea</taxon>
        <taxon>Cerambycidae</taxon>
        <taxon>Lamiinae</taxon>
        <taxon>Monochamini</taxon>
        <taxon>Molorchus</taxon>
    </lineage>
</organism>